<keyword evidence="1" id="KW-0472">Membrane</keyword>
<feature type="transmembrane region" description="Helical" evidence="1">
    <location>
        <begin position="127"/>
        <end position="148"/>
    </location>
</feature>
<keyword evidence="1" id="KW-0812">Transmembrane</keyword>
<dbReference type="InParanoid" id="A0A0V0QEY4"/>
<feature type="transmembrane region" description="Helical" evidence="1">
    <location>
        <begin position="168"/>
        <end position="189"/>
    </location>
</feature>
<keyword evidence="1" id="KW-1133">Transmembrane helix</keyword>
<evidence type="ECO:0000313" key="2">
    <source>
        <dbReference type="EMBL" id="KRX00758.1"/>
    </source>
</evidence>
<comment type="caution">
    <text evidence="2">The sequence shown here is derived from an EMBL/GenBank/DDBJ whole genome shotgun (WGS) entry which is preliminary data.</text>
</comment>
<gene>
    <name evidence="2" type="ORF">PPERSA_03018</name>
</gene>
<evidence type="ECO:0000313" key="3">
    <source>
        <dbReference type="Proteomes" id="UP000054937"/>
    </source>
</evidence>
<organism evidence="2 3">
    <name type="scientific">Pseudocohnilembus persalinus</name>
    <name type="common">Ciliate</name>
    <dbReference type="NCBI Taxonomy" id="266149"/>
    <lineage>
        <taxon>Eukaryota</taxon>
        <taxon>Sar</taxon>
        <taxon>Alveolata</taxon>
        <taxon>Ciliophora</taxon>
        <taxon>Intramacronucleata</taxon>
        <taxon>Oligohymenophorea</taxon>
        <taxon>Scuticociliatia</taxon>
        <taxon>Philasterida</taxon>
        <taxon>Pseudocohnilembidae</taxon>
        <taxon>Pseudocohnilembus</taxon>
    </lineage>
</organism>
<evidence type="ECO:0000256" key="1">
    <source>
        <dbReference type="SAM" id="Phobius"/>
    </source>
</evidence>
<evidence type="ECO:0008006" key="4">
    <source>
        <dbReference type="Google" id="ProtNLM"/>
    </source>
</evidence>
<protein>
    <recommendedName>
        <fullName evidence="4">Transmembrane protein</fullName>
    </recommendedName>
</protein>
<dbReference type="AlphaFoldDB" id="A0A0V0QEY4"/>
<sequence length="251" mass="29344">MNSTNQDIPQIKRYYYNLEESVSNGNQSANKYYSYNLNNQKIPRQINENSQTISQLQLQLKSLQKEKLGSISSVFANIQNDQENDSKSNKKQDNNNNYSEQQYYEPQFFDQQNVQQQKEFKKKKNEYLGLVLVSILFQCVITSLYFGLGILQSMSIDNKEYSKVGNLFFQGLLIFFLYILCIIPILYYLEEILLFVGVQQEIAFIARTTVDISIPGQICFAIWNGEEVDENQQSYEKQIDEDTENINKNKK</sequence>
<reference evidence="2 3" key="1">
    <citation type="journal article" date="2015" name="Sci. Rep.">
        <title>Genome of the facultative scuticociliatosis pathogen Pseudocohnilembus persalinus provides insight into its virulence through horizontal gene transfer.</title>
        <authorList>
            <person name="Xiong J."/>
            <person name="Wang G."/>
            <person name="Cheng J."/>
            <person name="Tian M."/>
            <person name="Pan X."/>
            <person name="Warren A."/>
            <person name="Jiang C."/>
            <person name="Yuan D."/>
            <person name="Miao W."/>
        </authorList>
    </citation>
    <scope>NUCLEOTIDE SEQUENCE [LARGE SCALE GENOMIC DNA]</scope>
    <source>
        <strain evidence="2">36N120E</strain>
    </source>
</reference>
<name>A0A0V0QEY4_PSEPJ</name>
<proteinExistence type="predicted"/>
<accession>A0A0V0QEY4</accession>
<dbReference type="Proteomes" id="UP000054937">
    <property type="component" value="Unassembled WGS sequence"/>
</dbReference>
<keyword evidence="3" id="KW-1185">Reference proteome</keyword>
<dbReference type="EMBL" id="LDAU01000182">
    <property type="protein sequence ID" value="KRX00758.1"/>
    <property type="molecule type" value="Genomic_DNA"/>
</dbReference>